<sequence>MQHSIGVRRHLLWGNFWALPCAMILAAVAVTCVLLVIDDRGGALWIEALGWPFAISPSTADTLATGLVTIHAAFSTLYFSITLLVLTLAASNLGVRLIDRWIGDFTIRFTLGLLLSLLSASLILLYAVDTDAPLARVPRVSLTVLAGATILTIAWMSNALHHLGRTVQVDTSIARLGRDAANNLPPKRAGGAAPTGRAQVPILASATGYVGEIASTAMVHAAAARDAYVSLSLTPGDYMIAGEPIGWIAGDPGSAWVTAHIRHVPYRTDSGGAAFEINLLIEVAARALSPGINDFYTALACCDRLGSLLAAAFDQGEDGDWLCDAAGIARLHLPRDRVTVFMDGPLKALRQSAANYPSVAIHMIDLFARACSALAVDQSLRAFVLRHAEAFAQHADARAQTDSDRADIAAALVRVQSAASGTETLPR</sequence>
<dbReference type="Pfam" id="PF10011">
    <property type="entry name" value="DUF2254"/>
    <property type="match status" value="1"/>
</dbReference>
<dbReference type="RefSeq" id="WP_256507002.1">
    <property type="nucleotide sequence ID" value="NZ_CP101740.1"/>
</dbReference>
<keyword evidence="3" id="KW-1185">Reference proteome</keyword>
<evidence type="ECO:0000256" key="1">
    <source>
        <dbReference type="SAM" id="Phobius"/>
    </source>
</evidence>
<feature type="transmembrane region" description="Helical" evidence="1">
    <location>
        <begin position="107"/>
        <end position="128"/>
    </location>
</feature>
<proteinExistence type="predicted"/>
<feature type="transmembrane region" description="Helical" evidence="1">
    <location>
        <begin position="12"/>
        <end position="37"/>
    </location>
</feature>
<organism evidence="2 3">
    <name type="scientific">Sphingomonas qomolangmaensis</name>
    <dbReference type="NCBI Taxonomy" id="2918765"/>
    <lineage>
        <taxon>Bacteria</taxon>
        <taxon>Pseudomonadati</taxon>
        <taxon>Pseudomonadota</taxon>
        <taxon>Alphaproteobacteria</taxon>
        <taxon>Sphingomonadales</taxon>
        <taxon>Sphingomonadaceae</taxon>
        <taxon>Sphingomonas</taxon>
    </lineage>
</organism>
<keyword evidence="1" id="KW-0472">Membrane</keyword>
<reference evidence="2" key="1">
    <citation type="submission" date="2022-07" db="EMBL/GenBank/DDBJ databases">
        <title>Sphingomonas sp. nov., a novel bacterium isolated from the north slope of the Mount Everest.</title>
        <authorList>
            <person name="Cui X."/>
            <person name="Liu Y."/>
        </authorList>
    </citation>
    <scope>NUCLEOTIDE SEQUENCE</scope>
    <source>
        <strain evidence="2">S5-59</strain>
    </source>
</reference>
<name>A0ABY5L863_9SPHN</name>
<dbReference type="InterPro" id="IPR018723">
    <property type="entry name" value="DUF2254_membrane"/>
</dbReference>
<keyword evidence="1" id="KW-0812">Transmembrane</keyword>
<protein>
    <submittedName>
        <fullName evidence="2">DUF2254 domain-containing protein</fullName>
    </submittedName>
</protein>
<evidence type="ECO:0000313" key="2">
    <source>
        <dbReference type="EMBL" id="UUL83158.1"/>
    </source>
</evidence>
<dbReference type="Proteomes" id="UP001058533">
    <property type="component" value="Chromosome"/>
</dbReference>
<accession>A0ABY5L863</accession>
<evidence type="ECO:0000313" key="3">
    <source>
        <dbReference type="Proteomes" id="UP001058533"/>
    </source>
</evidence>
<keyword evidence="1" id="KW-1133">Transmembrane helix</keyword>
<gene>
    <name evidence="2" type="ORF">NMP03_02680</name>
</gene>
<feature type="transmembrane region" description="Helical" evidence="1">
    <location>
        <begin position="140"/>
        <end position="160"/>
    </location>
</feature>
<feature type="transmembrane region" description="Helical" evidence="1">
    <location>
        <begin position="77"/>
        <end position="95"/>
    </location>
</feature>
<dbReference type="EMBL" id="CP101740">
    <property type="protein sequence ID" value="UUL83158.1"/>
    <property type="molecule type" value="Genomic_DNA"/>
</dbReference>